<reference evidence="1 2" key="1">
    <citation type="submission" date="2009-11" db="EMBL/GenBank/DDBJ databases">
        <authorList>
            <person name="Weinstock G."/>
            <person name="Sodergren E."/>
            <person name="Clifton S."/>
            <person name="Fulton L."/>
            <person name="Fulton B."/>
            <person name="Courtney L."/>
            <person name="Fronick C."/>
            <person name="Harrison M."/>
            <person name="Strong C."/>
            <person name="Farmer C."/>
            <person name="Delahaunty K."/>
            <person name="Markovic C."/>
            <person name="Hall O."/>
            <person name="Minx P."/>
            <person name="Tomlinson C."/>
            <person name="Mitreva M."/>
            <person name="Nelson J."/>
            <person name="Hou S."/>
            <person name="Wollam A."/>
            <person name="Pepin K.H."/>
            <person name="Johnson M."/>
            <person name="Bhonagiri V."/>
            <person name="Nash W.E."/>
            <person name="Warren W."/>
            <person name="Chinwalla A."/>
            <person name="Mardis E.R."/>
            <person name="Wilson R.K."/>
        </authorList>
    </citation>
    <scope>NUCLEOTIDE SEQUENCE [LARGE SCALE GENOMIC DNA]</scope>
    <source>
        <strain evidence="1 2">F0302</strain>
    </source>
</reference>
<gene>
    <name evidence="1" type="ORF">HMPREF0971_00257</name>
</gene>
<accession>D1QMW8</accession>
<dbReference type="EMBL" id="ACUZ02000003">
    <property type="protein sequence ID" value="EFB33494.1"/>
    <property type="molecule type" value="Genomic_DNA"/>
</dbReference>
<sequence>MLNGLLKGFKTRVFEAESRLFFSKPLPEEAFVKIITKCLWLSFVIQT</sequence>
<organism evidence="1 2">
    <name type="scientific">Segatella oris F0302</name>
    <dbReference type="NCBI Taxonomy" id="649760"/>
    <lineage>
        <taxon>Bacteria</taxon>
        <taxon>Pseudomonadati</taxon>
        <taxon>Bacteroidota</taxon>
        <taxon>Bacteroidia</taxon>
        <taxon>Bacteroidales</taxon>
        <taxon>Prevotellaceae</taxon>
        <taxon>Segatella</taxon>
    </lineage>
</organism>
<proteinExistence type="predicted"/>
<dbReference type="HOGENOM" id="CLU_3171679_0_0_10"/>
<name>D1QMW8_9BACT</name>
<evidence type="ECO:0000313" key="2">
    <source>
        <dbReference type="Proteomes" id="UP000004079"/>
    </source>
</evidence>
<dbReference type="AlphaFoldDB" id="D1QMW8"/>
<dbReference type="Proteomes" id="UP000004079">
    <property type="component" value="Unassembled WGS sequence"/>
</dbReference>
<protein>
    <submittedName>
        <fullName evidence="1">Uncharacterized protein</fullName>
    </submittedName>
</protein>
<evidence type="ECO:0000313" key="1">
    <source>
        <dbReference type="EMBL" id="EFB33494.1"/>
    </source>
</evidence>
<comment type="caution">
    <text evidence="1">The sequence shown here is derived from an EMBL/GenBank/DDBJ whole genome shotgun (WGS) entry which is preliminary data.</text>
</comment>